<name>A0ABU9L3L8_9FLAO</name>
<evidence type="ECO:0008006" key="3">
    <source>
        <dbReference type="Google" id="ProtNLM"/>
    </source>
</evidence>
<reference evidence="1 2" key="1">
    <citation type="submission" date="2024-04" db="EMBL/GenBank/DDBJ databases">
        <title>whole genome sequencing of Lutimonas vermicola strain IMCC1616.</title>
        <authorList>
            <person name="Bae S.S."/>
        </authorList>
    </citation>
    <scope>NUCLEOTIDE SEQUENCE [LARGE SCALE GENOMIC DNA]</scope>
    <source>
        <strain evidence="1 2">IMCC1616</strain>
    </source>
</reference>
<accession>A0ABU9L3L8</accession>
<organism evidence="1 2">
    <name type="scientific">Lutimonas vermicola</name>
    <dbReference type="NCBI Taxonomy" id="414288"/>
    <lineage>
        <taxon>Bacteria</taxon>
        <taxon>Pseudomonadati</taxon>
        <taxon>Bacteroidota</taxon>
        <taxon>Flavobacteriia</taxon>
        <taxon>Flavobacteriales</taxon>
        <taxon>Flavobacteriaceae</taxon>
        <taxon>Lutimonas</taxon>
    </lineage>
</organism>
<proteinExistence type="predicted"/>
<protein>
    <recommendedName>
        <fullName evidence="3">Transposase</fullName>
    </recommendedName>
</protein>
<dbReference type="Proteomes" id="UP001474120">
    <property type="component" value="Unassembled WGS sequence"/>
</dbReference>
<gene>
    <name evidence="1" type="ORF">AABB81_10740</name>
</gene>
<comment type="caution">
    <text evidence="1">The sequence shown here is derived from an EMBL/GenBank/DDBJ whole genome shotgun (WGS) entry which is preliminary data.</text>
</comment>
<sequence>MIKLRINTRILYTDRMFAYNSTAMILMRFSACHNRPSIHPVDAYDTAFKTRHIIFCSQKKQDN</sequence>
<dbReference type="RefSeq" id="WP_342160501.1">
    <property type="nucleotide sequence ID" value="NZ_JBCDNA010000002.1"/>
</dbReference>
<evidence type="ECO:0000313" key="2">
    <source>
        <dbReference type="Proteomes" id="UP001474120"/>
    </source>
</evidence>
<keyword evidence="2" id="KW-1185">Reference proteome</keyword>
<evidence type="ECO:0000313" key="1">
    <source>
        <dbReference type="EMBL" id="MEL4456375.1"/>
    </source>
</evidence>
<dbReference type="EMBL" id="JBCDNA010000002">
    <property type="protein sequence ID" value="MEL4456375.1"/>
    <property type="molecule type" value="Genomic_DNA"/>
</dbReference>